<protein>
    <submittedName>
        <fullName evidence="1">Uncharacterized protein</fullName>
    </submittedName>
</protein>
<dbReference type="Proteomes" id="UP000008909">
    <property type="component" value="Unassembled WGS sequence"/>
</dbReference>
<evidence type="ECO:0000313" key="1">
    <source>
        <dbReference type="EMBL" id="GAA54993.1"/>
    </source>
</evidence>
<proteinExistence type="predicted"/>
<dbReference type="AlphaFoldDB" id="G7YPW2"/>
<evidence type="ECO:0000313" key="2">
    <source>
        <dbReference type="Proteomes" id="UP000008909"/>
    </source>
</evidence>
<sequence>MIQASTNKSRFNHFQKLTVFTTFTKLTSRLQMLRATTPHFCRVNHRHVRLSRGAVSDVSSVRWWIGSNTPVGCGDFKLRRRQGSALLMRLLRVKLESRASPLPLVCTGQNICTGIGGRLFKPD</sequence>
<name>G7YPW2_CLOSI</name>
<reference evidence="1" key="1">
    <citation type="journal article" date="2011" name="Genome Biol.">
        <title>The draft genome of the carcinogenic human liver fluke Clonorchis sinensis.</title>
        <authorList>
            <person name="Wang X."/>
            <person name="Chen W."/>
            <person name="Huang Y."/>
            <person name="Sun J."/>
            <person name="Men J."/>
            <person name="Liu H."/>
            <person name="Luo F."/>
            <person name="Guo L."/>
            <person name="Lv X."/>
            <person name="Deng C."/>
            <person name="Zhou C."/>
            <person name="Fan Y."/>
            <person name="Li X."/>
            <person name="Huang L."/>
            <person name="Hu Y."/>
            <person name="Liang C."/>
            <person name="Hu X."/>
            <person name="Xu J."/>
            <person name="Yu X."/>
        </authorList>
    </citation>
    <scope>NUCLEOTIDE SEQUENCE [LARGE SCALE GENOMIC DNA]</scope>
    <source>
        <strain evidence="1">Henan</strain>
    </source>
</reference>
<gene>
    <name evidence="1" type="ORF">CLF_106312</name>
</gene>
<accession>G7YPW2</accession>
<reference key="2">
    <citation type="submission" date="2011-10" db="EMBL/GenBank/DDBJ databases">
        <title>The genome and transcriptome sequence of Clonorchis sinensis provide insights into the carcinogenic liver fluke.</title>
        <authorList>
            <person name="Wang X."/>
            <person name="Huang Y."/>
            <person name="Chen W."/>
            <person name="Liu H."/>
            <person name="Guo L."/>
            <person name="Chen Y."/>
            <person name="Luo F."/>
            <person name="Zhou W."/>
            <person name="Sun J."/>
            <person name="Mao Q."/>
            <person name="Liang P."/>
            <person name="Zhou C."/>
            <person name="Tian Y."/>
            <person name="Men J."/>
            <person name="Lv X."/>
            <person name="Huang L."/>
            <person name="Zhou J."/>
            <person name="Hu Y."/>
            <person name="Li R."/>
            <person name="Zhang F."/>
            <person name="Lei H."/>
            <person name="Li X."/>
            <person name="Hu X."/>
            <person name="Liang C."/>
            <person name="Xu J."/>
            <person name="Wu Z."/>
            <person name="Yu X."/>
        </authorList>
    </citation>
    <scope>NUCLEOTIDE SEQUENCE</scope>
    <source>
        <strain>Henan</strain>
    </source>
</reference>
<keyword evidence="2" id="KW-1185">Reference proteome</keyword>
<organism evidence="1 2">
    <name type="scientific">Clonorchis sinensis</name>
    <name type="common">Chinese liver fluke</name>
    <dbReference type="NCBI Taxonomy" id="79923"/>
    <lineage>
        <taxon>Eukaryota</taxon>
        <taxon>Metazoa</taxon>
        <taxon>Spiralia</taxon>
        <taxon>Lophotrochozoa</taxon>
        <taxon>Platyhelminthes</taxon>
        <taxon>Trematoda</taxon>
        <taxon>Digenea</taxon>
        <taxon>Opisthorchiida</taxon>
        <taxon>Opisthorchiata</taxon>
        <taxon>Opisthorchiidae</taxon>
        <taxon>Clonorchis</taxon>
    </lineage>
</organism>
<dbReference type="EMBL" id="DF143948">
    <property type="protein sequence ID" value="GAA54993.1"/>
    <property type="molecule type" value="Genomic_DNA"/>
</dbReference>